<dbReference type="Gene3D" id="3.40.50.2000">
    <property type="entry name" value="Glycogen Phosphorylase B"/>
    <property type="match status" value="2"/>
</dbReference>
<reference evidence="1 2" key="1">
    <citation type="journal article" date="2011" name="ISME J.">
        <title>Community ecology of hot spring cyanobacterial mats: predominant populations and their functional potential.</title>
        <authorList>
            <person name="Klatt C.G."/>
            <person name="Wood J.M."/>
            <person name="Rusch D.B."/>
            <person name="Bateson M.M."/>
            <person name="Hamamura N."/>
            <person name="Heidelberg J.F."/>
            <person name="Grossman A.R."/>
            <person name="Bhaya D."/>
            <person name="Cohan F.M."/>
            <person name="Kuhl M."/>
            <person name="Bryant D.A."/>
            <person name="Ward D.M."/>
        </authorList>
    </citation>
    <scope>NUCLEOTIDE SEQUENCE [LARGE SCALE GENOMIC DNA]</scope>
    <source>
        <strain evidence="1">OS</strain>
    </source>
</reference>
<gene>
    <name evidence="1" type="ORF">D0433_03945</name>
</gene>
<accession>A0A395M1V2</accession>
<evidence type="ECO:0000313" key="2">
    <source>
        <dbReference type="Proteomes" id="UP000266389"/>
    </source>
</evidence>
<dbReference type="Pfam" id="PF04007">
    <property type="entry name" value="DUF354"/>
    <property type="match status" value="1"/>
</dbReference>
<dbReference type="SUPFAM" id="SSF53756">
    <property type="entry name" value="UDP-Glycosyltransferase/glycogen phosphorylase"/>
    <property type="match status" value="1"/>
</dbReference>
<evidence type="ECO:0000313" key="1">
    <source>
        <dbReference type="EMBL" id="RFM24773.1"/>
    </source>
</evidence>
<dbReference type="Proteomes" id="UP000266389">
    <property type="component" value="Unassembled WGS sequence"/>
</dbReference>
<dbReference type="PANTHER" id="PTHR39662:SF1">
    <property type="entry name" value="DUF354 DOMAIN-CONTAINING PROTEIN"/>
    <property type="match status" value="1"/>
</dbReference>
<proteinExistence type="predicted"/>
<dbReference type="EMBL" id="PHFL01000026">
    <property type="protein sequence ID" value="RFM24773.1"/>
    <property type="molecule type" value="Genomic_DNA"/>
</dbReference>
<protein>
    <submittedName>
        <fullName evidence="1">DUF354 domain-containing protein</fullName>
    </submittedName>
</protein>
<sequence>MVISKGAIWIDVDNSPHVPLFVPIIKRCQRIGRTVILTARHHSQTVELLENAGLSGAFEVIGTHNGKSKLKKILGLVQRARELATYIDKQQKRGQRVSVALSHGSRSMVLAAKWLRLPVITMYDYEHTETFIFNTFSDLVMVPHRIPDETLDKIGLKPHKRLKYEGFKEELYLNYYEPDTEFWKKVEAENGIIIDQSKVIVTLRPPASTANYHHPQSDELLFALLRKLLTHPDVFTVILPRTPEQRLEIERAIHALGLESSRVLIPKRAVNGLDLAHHSDLVISGGGTMNREAALLGVPVYSIFAGRRGALDADMEARGMIRFIHTISDIDCIELKKRPRSSPTYSISTTVEDTIMQLLSQW</sequence>
<organism evidence="1 2">
    <name type="scientific">Candidatus Thermochlorobacter aerophilus</name>
    <dbReference type="NCBI Taxonomy" id="1868324"/>
    <lineage>
        <taxon>Bacteria</taxon>
        <taxon>Pseudomonadati</taxon>
        <taxon>Chlorobiota</taxon>
        <taxon>Chlorobiia</taxon>
        <taxon>Chlorobiales</taxon>
        <taxon>Candidatus Thermochlorobacteriaceae</taxon>
        <taxon>Candidatus Thermochlorobacter</taxon>
    </lineage>
</organism>
<dbReference type="InterPro" id="IPR007152">
    <property type="entry name" value="DUF354"/>
</dbReference>
<dbReference type="AlphaFoldDB" id="A0A395M1V2"/>
<name>A0A395M1V2_9BACT</name>
<dbReference type="PANTHER" id="PTHR39662">
    <property type="entry name" value="DUF354 DOMAIN-CONTAINING PROTEIN-RELATED"/>
    <property type="match status" value="1"/>
</dbReference>
<comment type="caution">
    <text evidence="1">The sequence shown here is derived from an EMBL/GenBank/DDBJ whole genome shotgun (WGS) entry which is preliminary data.</text>
</comment>